<evidence type="ECO:0000256" key="1">
    <source>
        <dbReference type="SAM" id="SignalP"/>
    </source>
</evidence>
<keyword evidence="4" id="KW-1185">Reference proteome</keyword>
<feature type="chain" id="PRO_5042256058" description="T20D4.11-like domain-containing protein" evidence="1">
    <location>
        <begin position="20"/>
        <end position="181"/>
    </location>
</feature>
<reference evidence="3 4" key="1">
    <citation type="submission" date="2022-04" db="EMBL/GenBank/DDBJ databases">
        <title>Chromosome-level reference genomes for two strains of Caenorhabditis briggsae: an improved platform for comparative genomics.</title>
        <authorList>
            <person name="Stevens L."/>
            <person name="Andersen E."/>
        </authorList>
    </citation>
    <scope>NUCLEOTIDE SEQUENCE [LARGE SCALE GENOMIC DNA]</scope>
    <source>
        <strain evidence="3">VX34</strain>
        <tissue evidence="3">Whole-organism</tissue>
    </source>
</reference>
<proteinExistence type="predicted"/>
<dbReference type="Proteomes" id="UP000829354">
    <property type="component" value="Chromosome V"/>
</dbReference>
<feature type="domain" description="T20D4.11-like" evidence="2">
    <location>
        <begin position="26"/>
        <end position="178"/>
    </location>
</feature>
<keyword evidence="1" id="KW-0732">Signal</keyword>
<dbReference type="InterPro" id="IPR002542">
    <property type="entry name" value="T20D4.11-like_dom"/>
</dbReference>
<name>A0AAE9FAH0_CAEBR</name>
<dbReference type="PIRSF" id="PIRSF015697">
    <property type="entry name" value="UCP015697"/>
    <property type="match status" value="1"/>
</dbReference>
<dbReference type="Pfam" id="PF01579">
    <property type="entry name" value="DUF19"/>
    <property type="match status" value="1"/>
</dbReference>
<dbReference type="InterPro" id="IPR016638">
    <property type="entry name" value="UPF0376"/>
</dbReference>
<organism evidence="3 4">
    <name type="scientific">Caenorhabditis briggsae</name>
    <dbReference type="NCBI Taxonomy" id="6238"/>
    <lineage>
        <taxon>Eukaryota</taxon>
        <taxon>Metazoa</taxon>
        <taxon>Ecdysozoa</taxon>
        <taxon>Nematoda</taxon>
        <taxon>Chromadorea</taxon>
        <taxon>Rhabditida</taxon>
        <taxon>Rhabditina</taxon>
        <taxon>Rhabditomorpha</taxon>
        <taxon>Rhabditoidea</taxon>
        <taxon>Rhabditidae</taxon>
        <taxon>Peloderinae</taxon>
        <taxon>Caenorhabditis</taxon>
    </lineage>
</organism>
<dbReference type="AlphaFoldDB" id="A0AAE9FAH0"/>
<dbReference type="EMBL" id="CP092624">
    <property type="protein sequence ID" value="UMM37205.1"/>
    <property type="molecule type" value="Genomic_DNA"/>
</dbReference>
<gene>
    <name evidence="3" type="ORF">L5515_009052</name>
</gene>
<accession>A0AAE9FAH0</accession>
<dbReference type="PANTHER" id="PTHR31897">
    <property type="entry name" value="PROTEIN CBG17011-RELATED"/>
    <property type="match status" value="1"/>
</dbReference>
<evidence type="ECO:0000313" key="3">
    <source>
        <dbReference type="EMBL" id="UMM37205.1"/>
    </source>
</evidence>
<evidence type="ECO:0000313" key="4">
    <source>
        <dbReference type="Proteomes" id="UP000829354"/>
    </source>
</evidence>
<protein>
    <recommendedName>
        <fullName evidence="2">T20D4.11-like domain-containing protein</fullName>
    </recommendedName>
</protein>
<dbReference type="PANTHER" id="PTHR31897:SF9">
    <property type="entry name" value="DUF19 DOMAIN-CONTAINING PROTEIN"/>
    <property type="match status" value="1"/>
</dbReference>
<evidence type="ECO:0000259" key="2">
    <source>
        <dbReference type="Pfam" id="PF01579"/>
    </source>
</evidence>
<feature type="signal peptide" evidence="1">
    <location>
        <begin position="1"/>
        <end position="19"/>
    </location>
</feature>
<sequence>MKSRYFILIFMILFPLAFSDDSIYGCSTEDLQLTVTCRPKVNQLTEEMKKNPLNAGFPSVETLQKMSGYCKEAMACVKPAKCDAIKNRMNKFSGMCETIDFMKGPYAQCAAKLKASKDKTECIQWYFSDKSRMSTEQKCAQYKAKKSCIEKDFGKLCGDSTLKSFRENQGYVSKFVGCPVY</sequence>